<name>A0ABV8X3J3_9LACT</name>
<accession>A0ABV8X3J3</accession>
<evidence type="ECO:0000259" key="3">
    <source>
        <dbReference type="Pfam" id="PF05532"/>
    </source>
</evidence>
<reference evidence="5" key="1">
    <citation type="journal article" date="2019" name="Int. J. Syst. Evol. Microbiol.">
        <title>The Global Catalogue of Microorganisms (GCM) 10K type strain sequencing project: providing services to taxonomists for standard genome sequencing and annotation.</title>
        <authorList>
            <consortium name="The Broad Institute Genomics Platform"/>
            <consortium name="The Broad Institute Genome Sequencing Center for Infectious Disease"/>
            <person name="Wu L."/>
            <person name="Ma J."/>
        </authorList>
    </citation>
    <scope>NUCLEOTIDE SEQUENCE [LARGE SCALE GENOMIC DNA]</scope>
    <source>
        <strain evidence="5">CCUG 59778</strain>
    </source>
</reference>
<dbReference type="Proteomes" id="UP001595817">
    <property type="component" value="Unassembled WGS sequence"/>
</dbReference>
<dbReference type="InterPro" id="IPR008462">
    <property type="entry name" value="CsbD"/>
</dbReference>
<organism evidence="4 5">
    <name type="scientific">Chungangia koreensis</name>
    <dbReference type="NCBI Taxonomy" id="752657"/>
    <lineage>
        <taxon>Bacteria</taxon>
        <taxon>Bacillati</taxon>
        <taxon>Bacillota</taxon>
        <taxon>Bacilli</taxon>
        <taxon>Lactobacillales</taxon>
        <taxon>Chungangia</taxon>
    </lineage>
</organism>
<sequence length="66" mass="7541">MADKDHDYMSDKLKGTVNKVKGEAKDQWGNATDDHSLQMEGKADKAKGKVQDTIGDYKEHYDERRL</sequence>
<feature type="region of interest" description="Disordered" evidence="2">
    <location>
        <begin position="24"/>
        <end position="51"/>
    </location>
</feature>
<gene>
    <name evidence="4" type="ORF">ACFOZY_04000</name>
</gene>
<evidence type="ECO:0000313" key="5">
    <source>
        <dbReference type="Proteomes" id="UP001595817"/>
    </source>
</evidence>
<dbReference type="InterPro" id="IPR050423">
    <property type="entry name" value="UPF0337_stress_rsp"/>
</dbReference>
<dbReference type="Pfam" id="PF05532">
    <property type="entry name" value="CsbD"/>
    <property type="match status" value="1"/>
</dbReference>
<keyword evidence="5" id="KW-1185">Reference proteome</keyword>
<evidence type="ECO:0000256" key="2">
    <source>
        <dbReference type="SAM" id="MobiDB-lite"/>
    </source>
</evidence>
<dbReference type="PANTHER" id="PTHR34977:SF1">
    <property type="entry name" value="UPF0337 PROTEIN YJBJ"/>
    <property type="match status" value="1"/>
</dbReference>
<proteinExistence type="inferred from homology"/>
<comment type="caution">
    <text evidence="4">The sequence shown here is derived from an EMBL/GenBank/DDBJ whole genome shotgun (WGS) entry which is preliminary data.</text>
</comment>
<dbReference type="InterPro" id="IPR036629">
    <property type="entry name" value="YjbJ_sf"/>
</dbReference>
<dbReference type="RefSeq" id="WP_378152513.1">
    <property type="nucleotide sequence ID" value="NZ_JBHSEC010000003.1"/>
</dbReference>
<protein>
    <submittedName>
        <fullName evidence="4">CsbD family protein</fullName>
    </submittedName>
</protein>
<evidence type="ECO:0000313" key="4">
    <source>
        <dbReference type="EMBL" id="MFC4409599.1"/>
    </source>
</evidence>
<dbReference type="Gene3D" id="1.10.1470.10">
    <property type="entry name" value="YjbJ"/>
    <property type="match status" value="1"/>
</dbReference>
<dbReference type="SUPFAM" id="SSF69047">
    <property type="entry name" value="Hypothetical protein YjbJ"/>
    <property type="match status" value="1"/>
</dbReference>
<dbReference type="PANTHER" id="PTHR34977">
    <property type="entry name" value="UPF0337 PROTEIN YJBJ"/>
    <property type="match status" value="1"/>
</dbReference>
<feature type="domain" description="CsbD-like" evidence="3">
    <location>
        <begin position="11"/>
        <end position="60"/>
    </location>
</feature>
<dbReference type="EMBL" id="JBHSEC010000003">
    <property type="protein sequence ID" value="MFC4409599.1"/>
    <property type="molecule type" value="Genomic_DNA"/>
</dbReference>
<evidence type="ECO:0000256" key="1">
    <source>
        <dbReference type="ARBA" id="ARBA00009129"/>
    </source>
</evidence>
<comment type="similarity">
    <text evidence="1">Belongs to the UPF0337 (CsbD) family.</text>
</comment>